<keyword evidence="1 5" id="KW-0853">WD repeat</keyword>
<feature type="compositionally biased region" description="Polar residues" evidence="6">
    <location>
        <begin position="1405"/>
        <end position="1418"/>
    </location>
</feature>
<feature type="repeat" description="WD" evidence="5">
    <location>
        <begin position="225"/>
        <end position="266"/>
    </location>
</feature>
<keyword evidence="2" id="KW-0677">Repeat</keyword>
<feature type="domain" description="Bromo" evidence="7">
    <location>
        <begin position="1122"/>
        <end position="1192"/>
    </location>
</feature>
<dbReference type="OMA" id="NELFFHT"/>
<sequence length="1674" mass="188287">VNGEMSVAIPTELPGSRRESDERTKLELLVLIERYLSSSPCKKAAAVLRREIEENGLLPFRYDYRGNTHSRTYRETITDLASSAPSLLHLIERLSVLADSAVPPSVRGLPIRLINNKRNCLLRTPESATRKDFSSRMLACQPVPNHIINSVRLSTCREFGTRVSRARLPGIGSLDQMERHYRVLGHLSMVYCVTFDRTGNYVLTGADDNLIKVWDVHQGLLRYTYRGHSAEVADVSVSYCNQMIASGSVDKSIRVWSLATGETLQVFHIHTAVVARVKFLPFVDHHKRYLVSCALDCKVVFYPFNEDTKDFDSSDIVVFDEREVVGARIISLCHSPSGQWVVVGDTHCYLRLFRVSRGPDGGVTKFTDICAHNDRVDSLEWAHSGCRFASGSRDGLAKVWKFSCGKWRSTSLIVPGFEPTDSHPAALASSERPKSKYRVTMLCWSLDDSMIVTAGSDYILRVWSSSGGLLRCLPGHTDDIFVLKAHPSFSNAILSCGHDGVMVFWDLNVGDKVKKFTNTVEHRGHSALFDLDISRDGCTVAAVDSLGHLTIYSVASKSTRPVPKQQFFNTDYSPLLMDDTGWVLDEATGIAPQLLPPPLLTDQDLVPLADEWQDTVPGRDLLRKNPNGGSEPFVSAWISRLVVPPLSVSERNLWCEEMSAVADLENEEFETELLKEPAPEPEPIDAIIPLTSSQRKAATRYRGSGSAAAQLAGREGSTNRRRRPPTLEEAIAAQDARRAAAEMENYQSDMDDSYSNSESSSNDGSSDSDTSDSDYAVRARNRNQDRDEEQEDEEEEEEITPPEVTTSSGRRVQRPQRRDGAKHKNARAKEPRRRVRIAETEDSSATEMRSPEVEEDETDATDIPSVSDAAVPVKKPSRQRKKKESFLDSFPDWMRMTEPRRFPFVAQLGDHVVYFRQGHEMYLERVEATNLYPISSKMRPKPSLGAEEFCIIDEVRYVRKPYRLTVVRLSQTDREGQRTGVSWSVKFHDLANVPDFIILKQHYDLSIAQNVQEGDRIEAILDGQWWTGTVDRKEPKSEEFPSSLWFCLRIIWDSGEEDLMSPWDCQPRSGSRKSGDEATEADHLAFAFFEPDDDWPESDFRGAAEAKELCCARMADAIVKLSVRDTVEPFAYPVSLEAFPHYAANIDYPIDLDTIANRIRSGFYRRLKSLHQDIRCIAVAAEQFNEPSSAIVRNSRIVVEALIRFSRDPLIDDVVNLYDSLFDLPSDQIVEYCKRQLPKLGFDDELLKHLAEVNPVDTPPEPGWKTDCRAIMQSVMADPCATHFLKADAATNEDLAAALHQTCDLTSLLESLERGDIDQPATLLHDVEKMVHACKTNLDDKRSPIYRDSLALGSLFAERMRGVLSQFERIWKSLIDPGGRSLRRRSRKERIQSKYNTRSHDRDVTSTFDPQQPSTSHSGRLVGNSPGFYRDLANGRLTSEPASRRSAGRRSPVSANSVSSPLVPSQSSRPRRNVASAISLVHAHDTSGISDDSAPSTSSREAFRSRRVATRRRQLLSSDSAGSPPRNAPSMSSARSSVVRSDEEPVDDKEEHEEEEDDSPQNDDLSEYEEEEPQPRPRVRPKRKARQPMGESETASLSERRSNGHYSMRSSNPSKRRRIESDSDHEAPRSRRGRNTRRNVAAINYVESDEDSAPDVPNISSRGRIRRPRRPVHF</sequence>
<dbReference type="WBParaSite" id="HCON_00025380-00001">
    <property type="protein sequence ID" value="HCON_00025380-00001"/>
    <property type="gene ID" value="HCON_00025380"/>
</dbReference>
<reference evidence="9" key="1">
    <citation type="submission" date="2020-12" db="UniProtKB">
        <authorList>
            <consortium name="WormBaseParasite"/>
        </authorList>
    </citation>
    <scope>IDENTIFICATION</scope>
    <source>
        <strain evidence="9">MHco3</strain>
    </source>
</reference>
<feature type="region of interest" description="Disordered" evidence="6">
    <location>
        <begin position="1486"/>
        <end position="1674"/>
    </location>
</feature>
<evidence type="ECO:0000313" key="9">
    <source>
        <dbReference type="WBParaSite" id="HCON_00025380-00001"/>
    </source>
</evidence>
<dbReference type="PROSITE" id="PS00678">
    <property type="entry name" value="WD_REPEATS_1"/>
    <property type="match status" value="2"/>
</dbReference>
<dbReference type="InterPro" id="IPR057452">
    <property type="entry name" value="BRWD/PHIP_N"/>
</dbReference>
<feature type="compositionally biased region" description="Polar residues" evidence="6">
    <location>
        <begin position="1487"/>
        <end position="1499"/>
    </location>
</feature>
<dbReference type="SUPFAM" id="SSF50978">
    <property type="entry name" value="WD40 repeat-like"/>
    <property type="match status" value="1"/>
</dbReference>
<feature type="compositionally biased region" description="Basic residues" evidence="6">
    <location>
        <begin position="1505"/>
        <end position="1514"/>
    </location>
</feature>
<feature type="compositionally biased region" description="Basic residues" evidence="6">
    <location>
        <begin position="1663"/>
        <end position="1674"/>
    </location>
</feature>
<dbReference type="PROSITE" id="PS50294">
    <property type="entry name" value="WD_REPEATS_REGION"/>
    <property type="match status" value="4"/>
</dbReference>
<dbReference type="PROSITE" id="PS50014">
    <property type="entry name" value="BROMODOMAIN_2"/>
    <property type="match status" value="1"/>
</dbReference>
<feature type="compositionally biased region" description="Polar residues" evidence="6">
    <location>
        <begin position="1604"/>
        <end position="1613"/>
    </location>
</feature>
<feature type="compositionally biased region" description="Low complexity" evidence="6">
    <location>
        <begin position="1523"/>
        <end position="1539"/>
    </location>
</feature>
<feature type="region of interest" description="Disordered" evidence="6">
    <location>
        <begin position="1379"/>
        <end position="1474"/>
    </location>
</feature>
<feature type="repeat" description="WD" evidence="5">
    <location>
        <begin position="183"/>
        <end position="224"/>
    </location>
</feature>
<dbReference type="Pfam" id="PF00400">
    <property type="entry name" value="WD40"/>
    <property type="match status" value="5"/>
</dbReference>
<dbReference type="Pfam" id="PF00439">
    <property type="entry name" value="Bromodomain"/>
    <property type="match status" value="2"/>
</dbReference>
<dbReference type="SMART" id="SM00297">
    <property type="entry name" value="BROMO"/>
    <property type="match status" value="1"/>
</dbReference>
<dbReference type="PROSITE" id="PS50082">
    <property type="entry name" value="WD_REPEATS_2"/>
    <property type="match status" value="4"/>
</dbReference>
<dbReference type="GO" id="GO:0008360">
    <property type="term" value="P:regulation of cell shape"/>
    <property type="evidence" value="ECO:0007669"/>
    <property type="project" value="TreeGrafter"/>
</dbReference>
<dbReference type="SUPFAM" id="SSF47370">
    <property type="entry name" value="Bromodomain"/>
    <property type="match status" value="1"/>
</dbReference>
<dbReference type="InterPro" id="IPR015943">
    <property type="entry name" value="WD40/YVTN_repeat-like_dom_sf"/>
</dbReference>
<evidence type="ECO:0000256" key="4">
    <source>
        <dbReference type="PROSITE-ProRule" id="PRU00035"/>
    </source>
</evidence>
<feature type="repeat" description="WD" evidence="5">
    <location>
        <begin position="369"/>
        <end position="410"/>
    </location>
</feature>
<dbReference type="InterPro" id="IPR057451">
    <property type="entry name" value="BRWD/PHIP_AD"/>
</dbReference>
<feature type="compositionally biased region" description="Basic residues" evidence="6">
    <location>
        <begin position="811"/>
        <end position="835"/>
    </location>
</feature>
<dbReference type="PANTHER" id="PTHR16266:SF17">
    <property type="entry name" value="BRWD3"/>
    <property type="match status" value="1"/>
</dbReference>
<feature type="compositionally biased region" description="Acidic residues" evidence="6">
    <location>
        <begin position="786"/>
        <end position="800"/>
    </location>
</feature>
<dbReference type="SMART" id="SM00320">
    <property type="entry name" value="WD40"/>
    <property type="match status" value="8"/>
</dbReference>
<dbReference type="InterPro" id="IPR036427">
    <property type="entry name" value="Bromodomain-like_sf"/>
</dbReference>
<feature type="compositionally biased region" description="Basic and acidic residues" evidence="6">
    <location>
        <begin position="1619"/>
        <end position="1629"/>
    </location>
</feature>
<dbReference type="OrthoDB" id="10265743at2759"/>
<feature type="compositionally biased region" description="Low complexity" evidence="6">
    <location>
        <begin position="1449"/>
        <end position="1468"/>
    </location>
</feature>
<dbReference type="GO" id="GO:0005634">
    <property type="term" value="C:nucleus"/>
    <property type="evidence" value="ECO:0007669"/>
    <property type="project" value="TreeGrafter"/>
</dbReference>
<evidence type="ECO:0000256" key="2">
    <source>
        <dbReference type="ARBA" id="ARBA00022737"/>
    </source>
</evidence>
<dbReference type="InterPro" id="IPR001487">
    <property type="entry name" value="Bromodomain"/>
</dbReference>
<feature type="repeat" description="WD" evidence="5">
    <location>
        <begin position="473"/>
        <end position="515"/>
    </location>
</feature>
<dbReference type="PRINTS" id="PR00320">
    <property type="entry name" value="GPROTEINBRPT"/>
</dbReference>
<dbReference type="Pfam" id="PF25313">
    <property type="entry name" value="BRWD_AD"/>
    <property type="match status" value="1"/>
</dbReference>
<evidence type="ECO:0000259" key="7">
    <source>
        <dbReference type="PROSITE" id="PS50014"/>
    </source>
</evidence>
<feature type="region of interest" description="Disordered" evidence="6">
    <location>
        <begin position="695"/>
        <end position="884"/>
    </location>
</feature>
<dbReference type="Gene3D" id="1.20.920.10">
    <property type="entry name" value="Bromodomain-like"/>
    <property type="match status" value="2"/>
</dbReference>
<keyword evidence="3 4" id="KW-0103">Bromodomain</keyword>
<feature type="compositionally biased region" description="Acidic residues" evidence="6">
    <location>
        <begin position="1544"/>
        <end position="1572"/>
    </location>
</feature>
<feature type="compositionally biased region" description="Basic residues" evidence="6">
    <location>
        <begin position="1577"/>
        <end position="1586"/>
    </location>
</feature>
<dbReference type="Pfam" id="PF25437">
    <property type="entry name" value="BRWD1_N"/>
    <property type="match status" value="1"/>
</dbReference>
<dbReference type="CDD" id="cd00200">
    <property type="entry name" value="WD40"/>
    <property type="match status" value="1"/>
</dbReference>
<feature type="region of interest" description="Disordered" evidence="6">
    <location>
        <begin position="1"/>
        <end position="20"/>
    </location>
</feature>
<dbReference type="GO" id="GO:0006357">
    <property type="term" value="P:regulation of transcription by RNA polymerase II"/>
    <property type="evidence" value="ECO:0007669"/>
    <property type="project" value="TreeGrafter"/>
</dbReference>
<evidence type="ECO:0000256" key="6">
    <source>
        <dbReference type="SAM" id="MobiDB-lite"/>
    </source>
</evidence>
<protein>
    <submittedName>
        <fullName evidence="9">Bromo domain-containing protein</fullName>
    </submittedName>
</protein>
<dbReference type="InterPro" id="IPR019775">
    <property type="entry name" value="WD40_repeat_CS"/>
</dbReference>
<accession>A0A7I4XXM5</accession>
<proteinExistence type="predicted"/>
<dbReference type="InterPro" id="IPR036322">
    <property type="entry name" value="WD40_repeat_dom_sf"/>
</dbReference>
<dbReference type="Proteomes" id="UP000025227">
    <property type="component" value="Unplaced"/>
</dbReference>
<dbReference type="InterPro" id="IPR001680">
    <property type="entry name" value="WD40_rpt"/>
</dbReference>
<dbReference type="GO" id="GO:0007010">
    <property type="term" value="P:cytoskeleton organization"/>
    <property type="evidence" value="ECO:0007669"/>
    <property type="project" value="TreeGrafter"/>
</dbReference>
<dbReference type="InterPro" id="IPR052060">
    <property type="entry name" value="Bromo_WD_repeat"/>
</dbReference>
<evidence type="ECO:0000313" key="8">
    <source>
        <dbReference type="Proteomes" id="UP000025227"/>
    </source>
</evidence>
<evidence type="ECO:0000256" key="5">
    <source>
        <dbReference type="PROSITE-ProRule" id="PRU00221"/>
    </source>
</evidence>
<evidence type="ECO:0000256" key="3">
    <source>
        <dbReference type="ARBA" id="ARBA00023117"/>
    </source>
</evidence>
<dbReference type="PANTHER" id="PTHR16266">
    <property type="entry name" value="WD REPEAT DOMAIN 9"/>
    <property type="match status" value="1"/>
</dbReference>
<keyword evidence="8" id="KW-1185">Reference proteome</keyword>
<dbReference type="InterPro" id="IPR020472">
    <property type="entry name" value="WD40_PAC1"/>
</dbReference>
<evidence type="ECO:0000256" key="1">
    <source>
        <dbReference type="ARBA" id="ARBA00022574"/>
    </source>
</evidence>
<name>A0A7I4XXM5_HAECO</name>
<dbReference type="Gene3D" id="2.130.10.10">
    <property type="entry name" value="YVTN repeat-like/Quinoprotein amine dehydrogenase"/>
    <property type="match status" value="3"/>
</dbReference>
<organism evidence="8 9">
    <name type="scientific">Haemonchus contortus</name>
    <name type="common">Barber pole worm</name>
    <dbReference type="NCBI Taxonomy" id="6289"/>
    <lineage>
        <taxon>Eukaryota</taxon>
        <taxon>Metazoa</taxon>
        <taxon>Ecdysozoa</taxon>
        <taxon>Nematoda</taxon>
        <taxon>Chromadorea</taxon>
        <taxon>Rhabditida</taxon>
        <taxon>Rhabditina</taxon>
        <taxon>Rhabditomorpha</taxon>
        <taxon>Strongyloidea</taxon>
        <taxon>Trichostrongylidae</taxon>
        <taxon>Haemonchus</taxon>
    </lineage>
</organism>
<feature type="compositionally biased region" description="Low complexity" evidence="6">
    <location>
        <begin position="753"/>
        <end position="768"/>
    </location>
</feature>